<proteinExistence type="predicted"/>
<accession>A0A7J6NCW5</accession>
<reference evidence="2 3" key="1">
    <citation type="submission" date="2020-04" db="EMBL/GenBank/DDBJ databases">
        <title>Perkinsus olseni comparative genomics.</title>
        <authorList>
            <person name="Bogema D.R."/>
        </authorList>
    </citation>
    <scope>NUCLEOTIDE SEQUENCE [LARGE SCALE GENOMIC DNA]</scope>
    <source>
        <strain evidence="2">00978-12</strain>
    </source>
</reference>
<gene>
    <name evidence="2" type="ORF">FOZ60_012992</name>
</gene>
<dbReference type="AlphaFoldDB" id="A0A7J6NCW5"/>
<protein>
    <submittedName>
        <fullName evidence="2">Uncharacterized protein</fullName>
    </submittedName>
</protein>
<dbReference type="SUPFAM" id="SSF50630">
    <property type="entry name" value="Acid proteases"/>
    <property type="match status" value="1"/>
</dbReference>
<evidence type="ECO:0000313" key="2">
    <source>
        <dbReference type="EMBL" id="KAF4680771.1"/>
    </source>
</evidence>
<dbReference type="InterPro" id="IPR021109">
    <property type="entry name" value="Peptidase_aspartic_dom_sf"/>
</dbReference>
<sequence>MRLKKNALVDSGSALSIIDAKVLGELPVSFRLNTADKLLCTTANMSKLHTLGSVVLDFLVGSSLLSGKFYISASPLVTPIIIGRDVMAASGMTVRFENRGASAGLESASAALTPRDYDDWKTLPPGWEVDEVVYSTSKVYIVSARRSGPASEDQPKHRFYVGVNPSMVKDPSRAEQLGAVRAHKKLLEASKEARQASDGRYVRERSHPGRPRGLAQAIMRSMKKSSPQCFISRPAPVIMREYHPEMQQQGTDIFGRKDFREVTNLVSSRIDISEETRCFLFTGHNFGGSGATSFAATRINQYLDAALLGEFGEGFCVRFDERDGDGLPTSSSPMDVFPERVAEDERDRRVARRITLASSPADANGPETVESSSSASWEDFNDLL</sequence>
<feature type="compositionally biased region" description="Basic and acidic residues" evidence="1">
    <location>
        <begin position="337"/>
        <end position="348"/>
    </location>
</feature>
<name>A0A7J6NCW5_PEROL</name>
<feature type="region of interest" description="Disordered" evidence="1">
    <location>
        <begin position="192"/>
        <end position="211"/>
    </location>
</feature>
<comment type="caution">
    <text evidence="2">The sequence shown here is derived from an EMBL/GenBank/DDBJ whole genome shotgun (WGS) entry which is preliminary data.</text>
</comment>
<dbReference type="EMBL" id="JABANP010000574">
    <property type="protein sequence ID" value="KAF4680771.1"/>
    <property type="molecule type" value="Genomic_DNA"/>
</dbReference>
<organism evidence="2 3">
    <name type="scientific">Perkinsus olseni</name>
    <name type="common">Perkinsus atlanticus</name>
    <dbReference type="NCBI Taxonomy" id="32597"/>
    <lineage>
        <taxon>Eukaryota</taxon>
        <taxon>Sar</taxon>
        <taxon>Alveolata</taxon>
        <taxon>Perkinsozoa</taxon>
        <taxon>Perkinsea</taxon>
        <taxon>Perkinsida</taxon>
        <taxon>Perkinsidae</taxon>
        <taxon>Perkinsus</taxon>
    </lineage>
</organism>
<dbReference type="OrthoDB" id="10468747at2759"/>
<feature type="region of interest" description="Disordered" evidence="1">
    <location>
        <begin position="324"/>
        <end position="384"/>
    </location>
</feature>
<evidence type="ECO:0000256" key="1">
    <source>
        <dbReference type="SAM" id="MobiDB-lite"/>
    </source>
</evidence>
<dbReference type="Proteomes" id="UP000541610">
    <property type="component" value="Unassembled WGS sequence"/>
</dbReference>
<feature type="compositionally biased region" description="Basic and acidic residues" evidence="1">
    <location>
        <begin position="192"/>
        <end position="207"/>
    </location>
</feature>
<dbReference type="Gene3D" id="2.40.70.10">
    <property type="entry name" value="Acid Proteases"/>
    <property type="match status" value="1"/>
</dbReference>
<evidence type="ECO:0000313" key="3">
    <source>
        <dbReference type="Proteomes" id="UP000541610"/>
    </source>
</evidence>